<dbReference type="InterPro" id="IPR025164">
    <property type="entry name" value="Toastrack_DUF4097"/>
</dbReference>
<evidence type="ECO:0000313" key="5">
    <source>
        <dbReference type="Proteomes" id="UP000759273"/>
    </source>
</evidence>
<evidence type="ECO:0000256" key="1">
    <source>
        <dbReference type="SAM" id="MobiDB-lite"/>
    </source>
</evidence>
<evidence type="ECO:0000313" key="4">
    <source>
        <dbReference type="EMBL" id="MBS5331671.1"/>
    </source>
</evidence>
<accession>A0A943HIH5</accession>
<dbReference type="Proteomes" id="UP000759273">
    <property type="component" value="Unassembled WGS sequence"/>
</dbReference>
<dbReference type="AlphaFoldDB" id="A0A943HIH5"/>
<keyword evidence="2" id="KW-0812">Transmembrane</keyword>
<protein>
    <submittedName>
        <fullName evidence="4">DUF4097 family beta strand repeat protein</fullName>
    </submittedName>
</protein>
<name>A0A943HIH5_9FIRM</name>
<evidence type="ECO:0000256" key="2">
    <source>
        <dbReference type="SAM" id="Phobius"/>
    </source>
</evidence>
<dbReference type="Pfam" id="PF13349">
    <property type="entry name" value="DUF4097"/>
    <property type="match status" value="1"/>
</dbReference>
<sequence length="402" mass="42366">MKKYEYLSELEKWLSALPADARRDALNYYEEYFDAAGPDNEDATAAELGDPAEAARKILEGEGLTPDADPAVPESACGGAVPPAAPEPPAADPQPAQPQKHGPGAKTMWLIFAVFIVAALIIQLGVLVLSFAKPGGGTASMMTVPLEEEETAASVLVRNEDFYNGTAATEDADSGSPLEKMDFTTGLADAKNITFDIDYGAVTVVVDSGAAEPTLSCTNLRQDWFTFTNTGDNTSPVCVSYKVPANYNLGKEPGPEPEFVLSVPDANTFHFKRLSITAAMGDAEFDNSNTIAADSIDLDLAMGCFTGSTVQAEQFTANISMGDFDLGLLAGVETAKVEAAMGDIGLTVDGRPDDYALDLQTSMGNVMFNGRTMSSTYTQTAAAPRSVTLTAPMGDVVLTTTQ</sequence>
<evidence type="ECO:0000259" key="3">
    <source>
        <dbReference type="Pfam" id="PF13349"/>
    </source>
</evidence>
<proteinExistence type="predicted"/>
<feature type="region of interest" description="Disordered" evidence="1">
    <location>
        <begin position="63"/>
        <end position="102"/>
    </location>
</feature>
<keyword evidence="2" id="KW-0472">Membrane</keyword>
<gene>
    <name evidence="4" type="ORF">KHY36_03970</name>
</gene>
<dbReference type="Pfam" id="PF22564">
    <property type="entry name" value="HAAS"/>
    <property type="match status" value="1"/>
</dbReference>
<keyword evidence="2" id="KW-1133">Transmembrane helix</keyword>
<feature type="transmembrane region" description="Helical" evidence="2">
    <location>
        <begin position="109"/>
        <end position="132"/>
    </location>
</feature>
<organism evidence="4 5">
    <name type="scientific">Subdoligranulum variabile</name>
    <dbReference type="NCBI Taxonomy" id="214851"/>
    <lineage>
        <taxon>Bacteria</taxon>
        <taxon>Bacillati</taxon>
        <taxon>Bacillota</taxon>
        <taxon>Clostridia</taxon>
        <taxon>Eubacteriales</taxon>
        <taxon>Oscillospiraceae</taxon>
        <taxon>Subdoligranulum</taxon>
    </lineage>
</organism>
<comment type="caution">
    <text evidence="4">The sequence shown here is derived from an EMBL/GenBank/DDBJ whole genome shotgun (WGS) entry which is preliminary data.</text>
</comment>
<reference evidence="4" key="1">
    <citation type="submission" date="2021-02" db="EMBL/GenBank/DDBJ databases">
        <title>Infant gut strain persistence is associated with maternal origin, phylogeny, and functional potential including surface adhesion and iron acquisition.</title>
        <authorList>
            <person name="Lou Y.C."/>
        </authorList>
    </citation>
    <scope>NUCLEOTIDE SEQUENCE</scope>
    <source>
        <strain evidence="4">L3_101_000M1_dasL3_101_000M1_concoct_87</strain>
    </source>
</reference>
<dbReference type="EMBL" id="JAGZGG010000005">
    <property type="protein sequence ID" value="MBS5331671.1"/>
    <property type="molecule type" value="Genomic_DNA"/>
</dbReference>
<feature type="compositionally biased region" description="Pro residues" evidence="1">
    <location>
        <begin position="83"/>
        <end position="96"/>
    </location>
</feature>
<feature type="domain" description="DUF4097" evidence="3">
    <location>
        <begin position="271"/>
        <end position="397"/>
    </location>
</feature>